<evidence type="ECO:0000313" key="2">
    <source>
        <dbReference type="EMBL" id="KAJ7608678.1"/>
    </source>
</evidence>
<evidence type="ECO:0000256" key="1">
    <source>
        <dbReference type="SAM" id="SignalP"/>
    </source>
</evidence>
<sequence>MFAFFKSLAVCAVNALTVSTGLFHVASHGTTSMALKYCNRPPNIDESEVDQACDARRLSAPHVVAFDFSNAMRGATTEKEQRPSGHLLSAIRSSTLPPTRLNAKRRLQLHQVTGL</sequence>
<proteinExistence type="predicted"/>
<name>A0AAD7B381_9AGAR</name>
<reference evidence="2" key="1">
    <citation type="submission" date="2023-03" db="EMBL/GenBank/DDBJ databases">
        <title>Massive genome expansion in bonnet fungi (Mycena s.s.) driven by repeated elements and novel gene families across ecological guilds.</title>
        <authorList>
            <consortium name="Lawrence Berkeley National Laboratory"/>
            <person name="Harder C.B."/>
            <person name="Miyauchi S."/>
            <person name="Viragh M."/>
            <person name="Kuo A."/>
            <person name="Thoen E."/>
            <person name="Andreopoulos B."/>
            <person name="Lu D."/>
            <person name="Skrede I."/>
            <person name="Drula E."/>
            <person name="Henrissat B."/>
            <person name="Morin E."/>
            <person name="Kohler A."/>
            <person name="Barry K."/>
            <person name="LaButti K."/>
            <person name="Morin E."/>
            <person name="Salamov A."/>
            <person name="Lipzen A."/>
            <person name="Mereny Z."/>
            <person name="Hegedus B."/>
            <person name="Baldrian P."/>
            <person name="Stursova M."/>
            <person name="Weitz H."/>
            <person name="Taylor A."/>
            <person name="Grigoriev I.V."/>
            <person name="Nagy L.G."/>
            <person name="Martin F."/>
            <person name="Kauserud H."/>
        </authorList>
    </citation>
    <scope>NUCLEOTIDE SEQUENCE</scope>
    <source>
        <strain evidence="2">9284</strain>
    </source>
</reference>
<organism evidence="2 3">
    <name type="scientific">Roridomyces roridus</name>
    <dbReference type="NCBI Taxonomy" id="1738132"/>
    <lineage>
        <taxon>Eukaryota</taxon>
        <taxon>Fungi</taxon>
        <taxon>Dikarya</taxon>
        <taxon>Basidiomycota</taxon>
        <taxon>Agaricomycotina</taxon>
        <taxon>Agaricomycetes</taxon>
        <taxon>Agaricomycetidae</taxon>
        <taxon>Agaricales</taxon>
        <taxon>Marasmiineae</taxon>
        <taxon>Mycenaceae</taxon>
        <taxon>Roridomyces</taxon>
    </lineage>
</organism>
<evidence type="ECO:0000313" key="3">
    <source>
        <dbReference type="Proteomes" id="UP001221142"/>
    </source>
</evidence>
<dbReference type="EMBL" id="JARKIF010000043">
    <property type="protein sequence ID" value="KAJ7608678.1"/>
    <property type="molecule type" value="Genomic_DNA"/>
</dbReference>
<feature type="chain" id="PRO_5042243135" description="Secreted protein" evidence="1">
    <location>
        <begin position="16"/>
        <end position="115"/>
    </location>
</feature>
<dbReference type="AlphaFoldDB" id="A0AAD7B381"/>
<gene>
    <name evidence="2" type="ORF">FB45DRAFT_876947</name>
</gene>
<keyword evidence="1" id="KW-0732">Signal</keyword>
<comment type="caution">
    <text evidence="2">The sequence shown here is derived from an EMBL/GenBank/DDBJ whole genome shotgun (WGS) entry which is preliminary data.</text>
</comment>
<accession>A0AAD7B381</accession>
<evidence type="ECO:0008006" key="4">
    <source>
        <dbReference type="Google" id="ProtNLM"/>
    </source>
</evidence>
<dbReference type="Proteomes" id="UP001221142">
    <property type="component" value="Unassembled WGS sequence"/>
</dbReference>
<protein>
    <recommendedName>
        <fullName evidence="4">Secreted protein</fullName>
    </recommendedName>
</protein>
<feature type="signal peptide" evidence="1">
    <location>
        <begin position="1"/>
        <end position="15"/>
    </location>
</feature>
<keyword evidence="3" id="KW-1185">Reference proteome</keyword>